<sequence length="181" mass="20495">MFNPKEAADDSRALNIVILFFVAVAVIFSIGLHFDSALKYWLLSKFGETATGTVVQISKPSTDPNEMRDLARKSPRNYLKNRQTWVTGDSLLIEFQPRSGAFEYVSFKRPPGSTVGQAGKAIDIIYLPLNPRIAHPRVHLADFALDAKIMMGSLIAAMITFWLLVEAFVSWIRFRKTMRHY</sequence>
<evidence type="ECO:0000256" key="1">
    <source>
        <dbReference type="SAM" id="Phobius"/>
    </source>
</evidence>
<dbReference type="OrthoDB" id="7677329at2"/>
<feature type="transmembrane region" description="Helical" evidence="1">
    <location>
        <begin position="12"/>
        <end position="34"/>
    </location>
</feature>
<keyword evidence="3" id="KW-1185">Reference proteome</keyword>
<evidence type="ECO:0000313" key="3">
    <source>
        <dbReference type="Proteomes" id="UP000053235"/>
    </source>
</evidence>
<gene>
    <name evidence="2" type="ORF">LAX5112_02694</name>
</gene>
<organism evidence="2 3">
    <name type="scientific">Roseibium alexandrii</name>
    <dbReference type="NCBI Taxonomy" id="388408"/>
    <lineage>
        <taxon>Bacteria</taxon>
        <taxon>Pseudomonadati</taxon>
        <taxon>Pseudomonadota</taxon>
        <taxon>Alphaproteobacteria</taxon>
        <taxon>Hyphomicrobiales</taxon>
        <taxon>Stappiaceae</taxon>
        <taxon>Roseibium</taxon>
    </lineage>
</organism>
<keyword evidence="1" id="KW-0472">Membrane</keyword>
<accession>A0A0M7ABL8</accession>
<dbReference type="Proteomes" id="UP000053235">
    <property type="component" value="Unassembled WGS sequence"/>
</dbReference>
<name>A0A0M7ABL8_9HYPH</name>
<evidence type="ECO:0008006" key="4">
    <source>
        <dbReference type="Google" id="ProtNLM"/>
    </source>
</evidence>
<reference evidence="3" key="1">
    <citation type="submission" date="2015-07" db="EMBL/GenBank/DDBJ databases">
        <authorList>
            <person name="Rodrigo-Torres Lidia"/>
            <person name="Arahal R.David."/>
        </authorList>
    </citation>
    <scope>NUCLEOTIDE SEQUENCE [LARGE SCALE GENOMIC DNA]</scope>
    <source>
        <strain evidence="3">CECT 5112</strain>
    </source>
</reference>
<protein>
    <recommendedName>
        <fullName evidence="4">DUF3592 domain-containing protein</fullName>
    </recommendedName>
</protein>
<dbReference type="EMBL" id="CXWD01000009">
    <property type="protein sequence ID" value="CTQ71034.1"/>
    <property type="molecule type" value="Genomic_DNA"/>
</dbReference>
<dbReference type="RefSeq" id="WP_055672252.1">
    <property type="nucleotide sequence ID" value="NZ_CXWD01000009.1"/>
</dbReference>
<keyword evidence="1" id="KW-1133">Transmembrane helix</keyword>
<evidence type="ECO:0000313" key="2">
    <source>
        <dbReference type="EMBL" id="CTQ71034.1"/>
    </source>
</evidence>
<feature type="transmembrane region" description="Helical" evidence="1">
    <location>
        <begin position="149"/>
        <end position="172"/>
    </location>
</feature>
<dbReference type="AlphaFoldDB" id="A0A0M7ABL8"/>
<keyword evidence="1" id="KW-0812">Transmembrane</keyword>
<proteinExistence type="predicted"/>